<gene>
    <name evidence="1" type="ORF">MRATA1EN22A_LOCUS28701</name>
</gene>
<feature type="non-terminal residue" evidence="1">
    <location>
        <position position="1"/>
    </location>
</feature>
<sequence>ASVHFNHSYEDWLENNGLSIFPFHLRWQIAIWHCGKQGCITTEQTLFSLGAQVCLSHCVYEQVPGINLPVNQLTCFFTAVLVSELVHEFGQGIAAIS</sequence>
<reference evidence="1" key="1">
    <citation type="submission" date="2025-03" db="EMBL/GenBank/DDBJ databases">
        <authorList>
            <consortium name="ELIXIR-Norway"/>
            <consortium name="Elixir Norway"/>
        </authorList>
    </citation>
    <scope>NUCLEOTIDE SEQUENCE</scope>
</reference>
<comment type="caution">
    <text evidence="1">The sequence shown here is derived from an EMBL/GenBank/DDBJ whole genome shotgun (WGS) entry which is preliminary data.</text>
</comment>
<evidence type="ECO:0000313" key="2">
    <source>
        <dbReference type="Proteomes" id="UP001162501"/>
    </source>
</evidence>
<organism evidence="1 2">
    <name type="scientific">Rangifer tarandus platyrhynchus</name>
    <name type="common">Svalbard reindeer</name>
    <dbReference type="NCBI Taxonomy" id="3082113"/>
    <lineage>
        <taxon>Eukaryota</taxon>
        <taxon>Metazoa</taxon>
        <taxon>Chordata</taxon>
        <taxon>Craniata</taxon>
        <taxon>Vertebrata</taxon>
        <taxon>Euteleostomi</taxon>
        <taxon>Mammalia</taxon>
        <taxon>Eutheria</taxon>
        <taxon>Laurasiatheria</taxon>
        <taxon>Artiodactyla</taxon>
        <taxon>Ruminantia</taxon>
        <taxon>Pecora</taxon>
        <taxon>Cervidae</taxon>
        <taxon>Odocoileinae</taxon>
        <taxon>Rangifer</taxon>
    </lineage>
</organism>
<protein>
    <submittedName>
        <fullName evidence="1">Uncharacterized protein</fullName>
    </submittedName>
</protein>
<name>A0ACB1KDQ0_RANTA</name>
<accession>A0ACB1KDQ0</accession>
<evidence type="ECO:0000313" key="1">
    <source>
        <dbReference type="EMBL" id="CAM9120858.1"/>
    </source>
</evidence>
<dbReference type="EMBL" id="CATOBB020000136">
    <property type="protein sequence ID" value="CAM9120858.1"/>
    <property type="molecule type" value="Genomic_DNA"/>
</dbReference>
<dbReference type="Proteomes" id="UP001162501">
    <property type="component" value="Unassembled WGS sequence"/>
</dbReference>
<proteinExistence type="predicted"/>